<feature type="binding site" evidence="7">
    <location>
        <position position="242"/>
    </location>
    <ligand>
        <name>substrate</name>
    </ligand>
</feature>
<evidence type="ECO:0000259" key="9">
    <source>
        <dbReference type="Pfam" id="PF01979"/>
    </source>
</evidence>
<dbReference type="Proteomes" id="UP000309133">
    <property type="component" value="Unassembled WGS sequence"/>
</dbReference>
<dbReference type="PANTHER" id="PTHR11113">
    <property type="entry name" value="N-ACETYLGLUCOSAMINE-6-PHOSPHATE DEACETYLASE"/>
    <property type="match status" value="1"/>
</dbReference>
<feature type="binding site" evidence="7">
    <location>
        <begin position="210"/>
        <end position="211"/>
    </location>
    <ligand>
        <name>substrate</name>
    </ligand>
</feature>
<name>A0A4S4FP53_9MICO</name>
<evidence type="ECO:0000256" key="3">
    <source>
        <dbReference type="ARBA" id="ARBA00022801"/>
    </source>
</evidence>
<dbReference type="InterPro" id="IPR032466">
    <property type="entry name" value="Metal_Hydrolase"/>
</dbReference>
<evidence type="ECO:0000313" key="11">
    <source>
        <dbReference type="Proteomes" id="UP000309133"/>
    </source>
</evidence>
<dbReference type="OrthoDB" id="9776488at2"/>
<dbReference type="SUPFAM" id="SSF51338">
    <property type="entry name" value="Composite domain of metallo-dependent hydrolases"/>
    <property type="match status" value="1"/>
</dbReference>
<organism evidence="10 11">
    <name type="scientific">Naasia lichenicola</name>
    <dbReference type="NCBI Taxonomy" id="2565933"/>
    <lineage>
        <taxon>Bacteria</taxon>
        <taxon>Bacillati</taxon>
        <taxon>Actinomycetota</taxon>
        <taxon>Actinomycetes</taxon>
        <taxon>Micrococcales</taxon>
        <taxon>Microbacteriaceae</taxon>
        <taxon>Naasia</taxon>
    </lineage>
</organism>
<dbReference type="SUPFAM" id="SSF51556">
    <property type="entry name" value="Metallo-dependent hydrolases"/>
    <property type="match status" value="1"/>
</dbReference>
<feature type="binding site" evidence="8">
    <location>
        <position position="207"/>
    </location>
    <ligand>
        <name>Zn(2+)</name>
        <dbReference type="ChEBI" id="CHEBI:29105"/>
    </ligand>
</feature>
<accession>A0A4S4FP53</accession>
<sequence length="370" mass="37885">MIDVDSETPDGWLLVEDSVIRARGAGAVPSSLGEGAIEHDLDGLRLTPGFIDLHVHGGGGQSFDDGMDAMSAALASHRAAGTTRSLISLVSASIEELAARLSEVAELTDRDPTVLGSHLEGPFLAPARSGAHAHERLIEPSPRAIDALLSAARGTLRQITLAPELPGALHLVERLAGNGVTVAIGHTAADYATAGAAFERGATVLTHAFNAMPGLDARAPGPVGAAIDDPRVTLELIVDGRHLHPAIVRLAFAAAPDRIALVTDAMAAAGAGDGVYRLGSRSVTVRAGRAVLTGTDTLAGSTLTQDAALRFALDAGIPPTSAVAALTATPARVLGLSGRHGSLDAGCIADLVVLDGQWRVRQVWIAGRQI</sequence>
<dbReference type="PIRSF" id="PIRSF038994">
    <property type="entry name" value="NagA"/>
    <property type="match status" value="1"/>
</dbReference>
<evidence type="ECO:0000313" key="10">
    <source>
        <dbReference type="EMBL" id="THG32044.1"/>
    </source>
</evidence>
<evidence type="ECO:0000256" key="4">
    <source>
        <dbReference type="ARBA" id="ARBA00023277"/>
    </source>
</evidence>
<evidence type="ECO:0000256" key="2">
    <source>
        <dbReference type="ARBA" id="ARBA00022723"/>
    </source>
</evidence>
<dbReference type="NCBIfam" id="TIGR00221">
    <property type="entry name" value="nagA"/>
    <property type="match status" value="1"/>
</dbReference>
<gene>
    <name evidence="10" type="primary">nagA</name>
    <name evidence="10" type="ORF">E6C64_05755</name>
</gene>
<dbReference type="EC" id="3.5.1.25" evidence="10"/>
<evidence type="ECO:0000256" key="7">
    <source>
        <dbReference type="PIRSR" id="PIRSR038994-2"/>
    </source>
</evidence>
<dbReference type="Gene3D" id="2.30.40.10">
    <property type="entry name" value="Urease, subunit C, domain 1"/>
    <property type="match status" value="1"/>
</dbReference>
<dbReference type="EMBL" id="SSSM01000003">
    <property type="protein sequence ID" value="THG32044.1"/>
    <property type="molecule type" value="Genomic_DNA"/>
</dbReference>
<comment type="similarity">
    <text evidence="1 5">Belongs to the metallo-dependent hydrolases superfamily. NagA family.</text>
</comment>
<feature type="binding site" evidence="8">
    <location>
        <position position="186"/>
    </location>
    <ligand>
        <name>Zn(2+)</name>
        <dbReference type="ChEBI" id="CHEBI:29105"/>
    </ligand>
</feature>
<feature type="binding site" evidence="7">
    <location>
        <position position="131"/>
    </location>
    <ligand>
        <name>substrate</name>
    </ligand>
</feature>
<dbReference type="GO" id="GO:0046872">
    <property type="term" value="F:metal ion binding"/>
    <property type="evidence" value="ECO:0007669"/>
    <property type="project" value="UniProtKB-KW"/>
</dbReference>
<feature type="binding site" evidence="7">
    <location>
        <position position="218"/>
    </location>
    <ligand>
        <name>substrate</name>
    </ligand>
</feature>
<dbReference type="GO" id="GO:0008448">
    <property type="term" value="F:N-acetylglucosamine-6-phosphate deacetylase activity"/>
    <property type="evidence" value="ECO:0007669"/>
    <property type="project" value="UniProtKB-EC"/>
</dbReference>
<comment type="caution">
    <text evidence="10">The sequence shown here is derived from an EMBL/GenBank/DDBJ whole genome shotgun (WGS) entry which is preliminary data.</text>
</comment>
<dbReference type="AlphaFoldDB" id="A0A4S4FP53"/>
<dbReference type="InterPro" id="IPR003764">
    <property type="entry name" value="GlcNAc_6-P_deAcase"/>
</dbReference>
<comment type="cofactor">
    <cofactor evidence="8">
        <name>a divalent metal cation</name>
        <dbReference type="ChEBI" id="CHEBI:60240"/>
    </cofactor>
    <text evidence="8">Binds 1 divalent metal cation per subunit.</text>
</comment>
<dbReference type="InterPro" id="IPR006680">
    <property type="entry name" value="Amidohydro-rel"/>
</dbReference>
<proteinExistence type="inferred from homology"/>
<dbReference type="GO" id="GO:0006046">
    <property type="term" value="P:N-acetylglucosamine catabolic process"/>
    <property type="evidence" value="ECO:0007669"/>
    <property type="project" value="TreeGrafter"/>
</dbReference>
<keyword evidence="4 5" id="KW-0119">Carbohydrate metabolism</keyword>
<dbReference type="InterPro" id="IPR011059">
    <property type="entry name" value="Metal-dep_hydrolase_composite"/>
</dbReference>
<dbReference type="PANTHER" id="PTHR11113:SF14">
    <property type="entry name" value="N-ACETYLGLUCOSAMINE-6-PHOSPHATE DEACETYLASE"/>
    <property type="match status" value="1"/>
</dbReference>
<keyword evidence="2 8" id="KW-0479">Metal-binding</keyword>
<reference evidence="10 11" key="1">
    <citation type="submission" date="2019-04" db="EMBL/GenBank/DDBJ databases">
        <authorList>
            <person name="Jiang L."/>
        </authorList>
    </citation>
    <scope>NUCLEOTIDE SEQUENCE [LARGE SCALE GENOMIC DNA]</scope>
    <source>
        <strain evidence="10 11">YIM 131853</strain>
    </source>
</reference>
<feature type="binding site" evidence="8">
    <location>
        <position position="120"/>
    </location>
    <ligand>
        <name>Zn(2+)</name>
        <dbReference type="ChEBI" id="CHEBI:29105"/>
    </ligand>
</feature>
<evidence type="ECO:0000256" key="8">
    <source>
        <dbReference type="PIRSR" id="PIRSR038994-3"/>
    </source>
</evidence>
<evidence type="ECO:0000256" key="6">
    <source>
        <dbReference type="PIRSR" id="PIRSR038994-1"/>
    </source>
</evidence>
<evidence type="ECO:0000256" key="5">
    <source>
        <dbReference type="PIRNR" id="PIRNR038994"/>
    </source>
</evidence>
<feature type="domain" description="Amidohydrolase-related" evidence="9">
    <location>
        <begin position="46"/>
        <end position="369"/>
    </location>
</feature>
<feature type="active site" description="Proton donor/acceptor" evidence="6">
    <location>
        <position position="264"/>
    </location>
</feature>
<feature type="binding site" evidence="7">
    <location>
        <begin position="298"/>
        <end position="300"/>
    </location>
    <ligand>
        <name>substrate</name>
    </ligand>
</feature>
<keyword evidence="3 5" id="KW-0378">Hydrolase</keyword>
<dbReference type="Pfam" id="PF01979">
    <property type="entry name" value="Amidohydro_1"/>
    <property type="match status" value="1"/>
</dbReference>
<protein>
    <submittedName>
        <fullName evidence="10">N-acetylglucosamine-6-phosphate deacetylase</fullName>
        <ecNumber evidence="10">3.5.1.25</ecNumber>
    </submittedName>
</protein>
<keyword evidence="11" id="KW-1185">Reference proteome</keyword>
<dbReference type="Gene3D" id="3.20.20.140">
    <property type="entry name" value="Metal-dependent hydrolases"/>
    <property type="match status" value="1"/>
</dbReference>
<evidence type="ECO:0000256" key="1">
    <source>
        <dbReference type="ARBA" id="ARBA00010716"/>
    </source>
</evidence>